<dbReference type="AlphaFoldDB" id="A0A267FWN8"/>
<protein>
    <submittedName>
        <fullName evidence="2">Uncharacterized protein</fullName>
    </submittedName>
</protein>
<evidence type="ECO:0000313" key="3">
    <source>
        <dbReference type="Proteomes" id="UP000215902"/>
    </source>
</evidence>
<name>A0A267FWN8_9PLAT</name>
<evidence type="ECO:0000256" key="1">
    <source>
        <dbReference type="SAM" id="MobiDB-lite"/>
    </source>
</evidence>
<organism evidence="2 3">
    <name type="scientific">Macrostomum lignano</name>
    <dbReference type="NCBI Taxonomy" id="282301"/>
    <lineage>
        <taxon>Eukaryota</taxon>
        <taxon>Metazoa</taxon>
        <taxon>Spiralia</taxon>
        <taxon>Lophotrochozoa</taxon>
        <taxon>Platyhelminthes</taxon>
        <taxon>Rhabditophora</taxon>
        <taxon>Macrostomorpha</taxon>
        <taxon>Macrostomida</taxon>
        <taxon>Macrostomidae</taxon>
        <taxon>Macrostomum</taxon>
    </lineage>
</organism>
<feature type="compositionally biased region" description="Pro residues" evidence="1">
    <location>
        <begin position="152"/>
        <end position="165"/>
    </location>
</feature>
<accession>A0A267FWN8</accession>
<feature type="compositionally biased region" description="Low complexity" evidence="1">
    <location>
        <begin position="219"/>
        <end position="233"/>
    </location>
</feature>
<sequence>MSFYRNSYVPAFTSNDAYGNFYDSGKVSLITVPNRLKNYDLDVRKAGTPTTAAEYGDFLRRDGQYRAPAGFVRLQDQQAELQQQLARYPPVTPPPPPPPPHHLPPLQHPTFAAGAADDSPAASPEPHDRPADSVRGPPPPATLDRYGAAAGPPAPPPPPPPPQPLQQPTAVERQVLQQQQPPPSTPYQYRISRSRSPPPPPDVGAYKSNPDVYTGRAAQPPMQQQQQQKFLSSQPPPPPQPQQPLEPQLPPIRLGIRDVHLPEIEAVEVRMRDRSRVLLDVQDFYRRYLRE</sequence>
<keyword evidence="3" id="KW-1185">Reference proteome</keyword>
<proteinExistence type="predicted"/>
<feature type="compositionally biased region" description="Low complexity" evidence="1">
    <location>
        <begin position="108"/>
        <end position="124"/>
    </location>
</feature>
<feature type="region of interest" description="Disordered" evidence="1">
    <location>
        <begin position="87"/>
        <end position="250"/>
    </location>
</feature>
<dbReference type="Proteomes" id="UP000215902">
    <property type="component" value="Unassembled WGS sequence"/>
</dbReference>
<evidence type="ECO:0000313" key="2">
    <source>
        <dbReference type="EMBL" id="PAA78191.1"/>
    </source>
</evidence>
<feature type="compositionally biased region" description="Pro residues" evidence="1">
    <location>
        <begin position="234"/>
        <end position="250"/>
    </location>
</feature>
<dbReference type="EMBL" id="NIVC01000702">
    <property type="protein sequence ID" value="PAA78191.1"/>
    <property type="molecule type" value="Genomic_DNA"/>
</dbReference>
<comment type="caution">
    <text evidence="2">The sequence shown here is derived from an EMBL/GenBank/DDBJ whole genome shotgun (WGS) entry which is preliminary data.</text>
</comment>
<reference evidence="2 3" key="1">
    <citation type="submission" date="2017-06" db="EMBL/GenBank/DDBJ databases">
        <title>A platform for efficient transgenesis in Macrostomum lignano, a flatworm model organism for stem cell research.</title>
        <authorList>
            <person name="Berezikov E."/>
        </authorList>
    </citation>
    <scope>NUCLEOTIDE SEQUENCE [LARGE SCALE GENOMIC DNA]</scope>
    <source>
        <strain evidence="2">DV1</strain>
        <tissue evidence="2">Whole organism</tissue>
    </source>
</reference>
<gene>
    <name evidence="2" type="ORF">BOX15_Mlig005174g3</name>
</gene>
<feature type="compositionally biased region" description="Low complexity" evidence="1">
    <location>
        <begin position="186"/>
        <end position="195"/>
    </location>
</feature>
<feature type="compositionally biased region" description="Pro residues" evidence="1">
    <location>
        <begin position="90"/>
        <end position="107"/>
    </location>
</feature>